<evidence type="ECO:0000313" key="3">
    <source>
        <dbReference type="Proteomes" id="UP001500683"/>
    </source>
</evidence>
<feature type="transmembrane region" description="Helical" evidence="1">
    <location>
        <begin position="6"/>
        <end position="24"/>
    </location>
</feature>
<gene>
    <name evidence="2" type="ORF">GCM10022214_39520</name>
</gene>
<keyword evidence="3" id="KW-1185">Reference proteome</keyword>
<comment type="caution">
    <text evidence="2">The sequence shown here is derived from an EMBL/GenBank/DDBJ whole genome shotgun (WGS) entry which is preliminary data.</text>
</comment>
<reference evidence="3" key="1">
    <citation type="journal article" date="2019" name="Int. J. Syst. Evol. Microbiol.">
        <title>The Global Catalogue of Microorganisms (GCM) 10K type strain sequencing project: providing services to taxonomists for standard genome sequencing and annotation.</title>
        <authorList>
            <consortium name="The Broad Institute Genomics Platform"/>
            <consortium name="The Broad Institute Genome Sequencing Center for Infectious Disease"/>
            <person name="Wu L."/>
            <person name="Ma J."/>
        </authorList>
    </citation>
    <scope>NUCLEOTIDE SEQUENCE [LARGE SCALE GENOMIC DNA]</scope>
    <source>
        <strain evidence="3">JCM 16702</strain>
    </source>
</reference>
<keyword evidence="1" id="KW-0812">Transmembrane</keyword>
<keyword evidence="1" id="KW-0472">Membrane</keyword>
<dbReference type="EMBL" id="BAAAZG010000025">
    <property type="protein sequence ID" value="GAA4077780.1"/>
    <property type="molecule type" value="Genomic_DNA"/>
</dbReference>
<dbReference type="Proteomes" id="UP001500683">
    <property type="component" value="Unassembled WGS sequence"/>
</dbReference>
<evidence type="ECO:0000313" key="2">
    <source>
        <dbReference type="EMBL" id="GAA4077780.1"/>
    </source>
</evidence>
<evidence type="ECO:0000256" key="1">
    <source>
        <dbReference type="SAM" id="Phobius"/>
    </source>
</evidence>
<accession>A0ABP7VZ78</accession>
<sequence length="109" mass="11888">MIHDKLEQMTIGSAILWGLIVGGWQLLVHDARTRMVYIYMFGVLALGSLGWAFFAASGDGFDSDLGIAALHFGIATALVAAFTPLTRRKRGAQERDAETVAGKHWQDLP</sequence>
<feature type="transmembrane region" description="Helical" evidence="1">
    <location>
        <begin position="36"/>
        <end position="54"/>
    </location>
</feature>
<protein>
    <submittedName>
        <fullName evidence="2">Uncharacterized protein</fullName>
    </submittedName>
</protein>
<feature type="transmembrane region" description="Helical" evidence="1">
    <location>
        <begin position="66"/>
        <end position="85"/>
    </location>
</feature>
<name>A0ABP7VZ78_9ACTN</name>
<organism evidence="2 3">
    <name type="scientific">Actinomadura miaoliensis</name>
    <dbReference type="NCBI Taxonomy" id="430685"/>
    <lineage>
        <taxon>Bacteria</taxon>
        <taxon>Bacillati</taxon>
        <taxon>Actinomycetota</taxon>
        <taxon>Actinomycetes</taxon>
        <taxon>Streptosporangiales</taxon>
        <taxon>Thermomonosporaceae</taxon>
        <taxon>Actinomadura</taxon>
    </lineage>
</organism>
<proteinExistence type="predicted"/>
<keyword evidence="1" id="KW-1133">Transmembrane helix</keyword>